<dbReference type="EMBL" id="MU859126">
    <property type="protein sequence ID" value="KAK3952343.1"/>
    <property type="molecule type" value="Genomic_DNA"/>
</dbReference>
<proteinExistence type="predicted"/>
<reference evidence="2" key="2">
    <citation type="submission" date="2023-06" db="EMBL/GenBank/DDBJ databases">
        <authorList>
            <consortium name="Lawrence Berkeley National Laboratory"/>
            <person name="Mondo S.J."/>
            <person name="Hensen N."/>
            <person name="Bonometti L."/>
            <person name="Westerberg I."/>
            <person name="Brannstrom I.O."/>
            <person name="Guillou S."/>
            <person name="Cros-Aarteil S."/>
            <person name="Calhoun S."/>
            <person name="Haridas S."/>
            <person name="Kuo A."/>
            <person name="Pangilinan J."/>
            <person name="Riley R."/>
            <person name="Labutti K."/>
            <person name="Andreopoulos B."/>
            <person name="Lipzen A."/>
            <person name="Chen C."/>
            <person name="Yanf M."/>
            <person name="Daum C."/>
            <person name="Ng V."/>
            <person name="Clum A."/>
            <person name="Steindorff A."/>
            <person name="Ohm R."/>
            <person name="Martin F."/>
            <person name="Silar P."/>
            <person name="Natvig D."/>
            <person name="Lalanne C."/>
            <person name="Gautier V."/>
            <person name="Ament-Velasquez S.L."/>
            <person name="Kruys A."/>
            <person name="Hutchinson M.I."/>
            <person name="Powell A.J."/>
            <person name="Barry K."/>
            <person name="Miller A.N."/>
            <person name="Grigoriev I.V."/>
            <person name="Debuchy R."/>
            <person name="Gladieux P."/>
            <person name="Thoren M.H."/>
            <person name="Johannesson H."/>
        </authorList>
    </citation>
    <scope>NUCLEOTIDE SEQUENCE</scope>
    <source>
        <strain evidence="2">CBS 626.80</strain>
    </source>
</reference>
<name>A0AAN6NYA5_9PEZI</name>
<evidence type="ECO:0000256" key="1">
    <source>
        <dbReference type="SAM" id="Phobius"/>
    </source>
</evidence>
<organism evidence="2 3">
    <name type="scientific">Pseudoneurospora amorphoporcata</name>
    <dbReference type="NCBI Taxonomy" id="241081"/>
    <lineage>
        <taxon>Eukaryota</taxon>
        <taxon>Fungi</taxon>
        <taxon>Dikarya</taxon>
        <taxon>Ascomycota</taxon>
        <taxon>Pezizomycotina</taxon>
        <taxon>Sordariomycetes</taxon>
        <taxon>Sordariomycetidae</taxon>
        <taxon>Sordariales</taxon>
        <taxon>Sordariaceae</taxon>
        <taxon>Pseudoneurospora</taxon>
    </lineage>
</organism>
<dbReference type="Proteomes" id="UP001303222">
    <property type="component" value="Unassembled WGS sequence"/>
</dbReference>
<feature type="transmembrane region" description="Helical" evidence="1">
    <location>
        <begin position="132"/>
        <end position="155"/>
    </location>
</feature>
<keyword evidence="3" id="KW-1185">Reference proteome</keyword>
<gene>
    <name evidence="2" type="ORF">QBC32DRAFT_405776</name>
</gene>
<accession>A0AAN6NYA5</accession>
<evidence type="ECO:0000313" key="3">
    <source>
        <dbReference type="Proteomes" id="UP001303222"/>
    </source>
</evidence>
<evidence type="ECO:0000313" key="2">
    <source>
        <dbReference type="EMBL" id="KAK3952343.1"/>
    </source>
</evidence>
<keyword evidence="1" id="KW-0472">Membrane</keyword>
<sequence>MPARYKQTARMSTGGMILRCMQPSQRAAFESDIAKFREHTDDSDVESRPEGAKDFGTKASLTLAESRLRGTAIRPSHRPLPISHMMGSNQWKRSTDSAVIKSEVKPKEEKPSLADQKHKILSNLGVLLEVRLTVALAAFFLCVLRCLAVLESRIASAEASLEKLSTESSGNNGHFFLHFSLEVLLIAGLATFCVWVLRRLADLESRITA</sequence>
<feature type="transmembrane region" description="Helical" evidence="1">
    <location>
        <begin position="175"/>
        <end position="197"/>
    </location>
</feature>
<keyword evidence="1" id="KW-1133">Transmembrane helix</keyword>
<comment type="caution">
    <text evidence="2">The sequence shown here is derived from an EMBL/GenBank/DDBJ whole genome shotgun (WGS) entry which is preliminary data.</text>
</comment>
<reference evidence="2" key="1">
    <citation type="journal article" date="2023" name="Mol. Phylogenet. Evol.">
        <title>Genome-scale phylogeny and comparative genomics of the fungal order Sordariales.</title>
        <authorList>
            <person name="Hensen N."/>
            <person name="Bonometti L."/>
            <person name="Westerberg I."/>
            <person name="Brannstrom I.O."/>
            <person name="Guillou S."/>
            <person name="Cros-Aarteil S."/>
            <person name="Calhoun S."/>
            <person name="Haridas S."/>
            <person name="Kuo A."/>
            <person name="Mondo S."/>
            <person name="Pangilinan J."/>
            <person name="Riley R."/>
            <person name="LaButti K."/>
            <person name="Andreopoulos B."/>
            <person name="Lipzen A."/>
            <person name="Chen C."/>
            <person name="Yan M."/>
            <person name="Daum C."/>
            <person name="Ng V."/>
            <person name="Clum A."/>
            <person name="Steindorff A."/>
            <person name="Ohm R.A."/>
            <person name="Martin F."/>
            <person name="Silar P."/>
            <person name="Natvig D.O."/>
            <person name="Lalanne C."/>
            <person name="Gautier V."/>
            <person name="Ament-Velasquez S.L."/>
            <person name="Kruys A."/>
            <person name="Hutchinson M.I."/>
            <person name="Powell A.J."/>
            <person name="Barry K."/>
            <person name="Miller A.N."/>
            <person name="Grigoriev I.V."/>
            <person name="Debuchy R."/>
            <person name="Gladieux P."/>
            <person name="Hiltunen Thoren M."/>
            <person name="Johannesson H."/>
        </authorList>
    </citation>
    <scope>NUCLEOTIDE SEQUENCE</scope>
    <source>
        <strain evidence="2">CBS 626.80</strain>
    </source>
</reference>
<protein>
    <submittedName>
        <fullName evidence="2">Uncharacterized protein</fullName>
    </submittedName>
</protein>
<dbReference type="AlphaFoldDB" id="A0AAN6NYA5"/>
<keyword evidence="1" id="KW-0812">Transmembrane</keyword>